<dbReference type="Pfam" id="PF00512">
    <property type="entry name" value="HisKA"/>
    <property type="match status" value="1"/>
</dbReference>
<dbReference type="Gene3D" id="3.30.565.10">
    <property type="entry name" value="Histidine kinase-like ATPase, C-terminal domain"/>
    <property type="match status" value="1"/>
</dbReference>
<evidence type="ECO:0000256" key="3">
    <source>
        <dbReference type="ARBA" id="ARBA00022553"/>
    </source>
</evidence>
<dbReference type="SMART" id="SM00448">
    <property type="entry name" value="REC"/>
    <property type="match status" value="1"/>
</dbReference>
<dbReference type="SMART" id="SM00387">
    <property type="entry name" value="HATPase_c"/>
    <property type="match status" value="1"/>
</dbReference>
<dbReference type="AlphaFoldDB" id="A0A6B3R1R6"/>
<dbReference type="Gene3D" id="3.30.450.20">
    <property type="entry name" value="PAS domain"/>
    <property type="match status" value="1"/>
</dbReference>
<dbReference type="SUPFAM" id="SSF55874">
    <property type="entry name" value="ATPase domain of HSP90 chaperone/DNA topoisomerase II/histidine kinase"/>
    <property type="match status" value="1"/>
</dbReference>
<keyword evidence="13" id="KW-1185">Reference proteome</keyword>
<dbReference type="CDD" id="cd16922">
    <property type="entry name" value="HATPase_EvgS-ArcB-TorS-like"/>
    <property type="match status" value="1"/>
</dbReference>
<keyword evidence="4" id="KW-0808">Transferase</keyword>
<dbReference type="InterPro" id="IPR003018">
    <property type="entry name" value="GAF"/>
</dbReference>
<dbReference type="InterPro" id="IPR001789">
    <property type="entry name" value="Sig_transdc_resp-reg_receiver"/>
</dbReference>
<feature type="modified residue" description="4-aspartylphosphate" evidence="7">
    <location>
        <position position="628"/>
    </location>
</feature>
<dbReference type="InterPro" id="IPR001610">
    <property type="entry name" value="PAC"/>
</dbReference>
<dbReference type="InterPro" id="IPR004358">
    <property type="entry name" value="Sig_transdc_His_kin-like_C"/>
</dbReference>
<dbReference type="SUPFAM" id="SSF55781">
    <property type="entry name" value="GAF domain-like"/>
    <property type="match status" value="1"/>
</dbReference>
<sequence length="703" mass="79754">MNLFPKAPLPSNEVDRLKALRSYNILESGQEKNLDELAKLASYICGTPIGLINFIDEERQYEKSAVGMPRGSRPREDSVCQYTILQDDILEIQNLAKNDIFKFNPLIREDPNFRFYAGMPLSTAEGYHVGALCVIDTKPGKLNAEQKKALRTIAKQVMTQLEMRKLNTNLKREVEHLLGERFQETKDKLTSKELEANLLQKSIDKANATIKFDLNGKILSANKLFCKMMGYQPKELIGQDHSLLISKDELKETHEKYWEKLRQGVYHRGKFIRITKNGNKKWIEANYNPIFDEQGKLVSILNISHDITNEVQYQKDLEKSKLVAEKALEANDKFLSNMSHEIRTPLNAIIGFSDILKNEKLNDAQTDHVNTILQAGKNLLSIVNDILDLSKIESCEFALENNPFSPAHVIKSVEKMLREKAEEKNILLESNIDKKIPKMLSGDEFRLSQIIINLVSNAIKFTSEGFVKISASAKLLDEENCTLNIRVQDSGIGIPKQKQKMIYERFTQADTDTTRKYGGTGLGLNIVKLLTENFKGDLSIKSKLGEGSLFSVSIPFKIEHELEDDKQEVNQKQEFLAGRILMFEDNLLNQKLGQKILTDLGHELTIVSNGEEGVEWLKHNEADLILMDLQMPKMDGYQATSVIRKDLELDLPIIAMTAHSLGQEKTKCIQHGMSDYLSKPFKPEDLNRKIQAALSGIKKSESV</sequence>
<dbReference type="SMART" id="SM00388">
    <property type="entry name" value="HisKA"/>
    <property type="match status" value="1"/>
</dbReference>
<dbReference type="PROSITE" id="PS50109">
    <property type="entry name" value="HIS_KIN"/>
    <property type="match status" value="1"/>
</dbReference>
<evidence type="ECO:0000313" key="13">
    <source>
        <dbReference type="Proteomes" id="UP000478505"/>
    </source>
</evidence>
<dbReference type="Proteomes" id="UP000478505">
    <property type="component" value="Unassembled WGS sequence"/>
</dbReference>
<dbReference type="InterPro" id="IPR036890">
    <property type="entry name" value="HATPase_C_sf"/>
</dbReference>
<dbReference type="PRINTS" id="PR00344">
    <property type="entry name" value="BCTRLSENSOR"/>
</dbReference>
<gene>
    <name evidence="12" type="ORF">G3567_10305</name>
</gene>
<dbReference type="Gene3D" id="3.30.450.40">
    <property type="match status" value="1"/>
</dbReference>
<dbReference type="InterPro" id="IPR003594">
    <property type="entry name" value="HATPase_dom"/>
</dbReference>
<dbReference type="InterPro" id="IPR029016">
    <property type="entry name" value="GAF-like_dom_sf"/>
</dbReference>
<feature type="domain" description="Histidine kinase" evidence="8">
    <location>
        <begin position="337"/>
        <end position="558"/>
    </location>
</feature>
<dbReference type="SUPFAM" id="SSF55785">
    <property type="entry name" value="PYP-like sensor domain (PAS domain)"/>
    <property type="match status" value="1"/>
</dbReference>
<dbReference type="InterPro" id="IPR005467">
    <property type="entry name" value="His_kinase_dom"/>
</dbReference>
<keyword evidence="3 7" id="KW-0597">Phosphoprotein</keyword>
<dbReference type="SUPFAM" id="SSF52172">
    <property type="entry name" value="CheY-like"/>
    <property type="match status" value="1"/>
</dbReference>
<dbReference type="SMART" id="SM00091">
    <property type="entry name" value="PAS"/>
    <property type="match status" value="1"/>
</dbReference>
<dbReference type="EC" id="2.7.13.3" evidence="2"/>
<comment type="caution">
    <text evidence="12">The sequence shown here is derived from an EMBL/GenBank/DDBJ whole genome shotgun (WGS) entry which is preliminary data.</text>
</comment>
<dbReference type="GO" id="GO:0000155">
    <property type="term" value="F:phosphorelay sensor kinase activity"/>
    <property type="evidence" value="ECO:0007669"/>
    <property type="project" value="InterPro"/>
</dbReference>
<dbReference type="InterPro" id="IPR003661">
    <property type="entry name" value="HisK_dim/P_dom"/>
</dbReference>
<reference evidence="12 13" key="1">
    <citation type="submission" date="2020-02" db="EMBL/GenBank/DDBJ databases">
        <title>Flavobacteriaceae Psychroflexus bacterium YR1-1, complete genome.</title>
        <authorList>
            <person name="Li Y."/>
            <person name="Wu S."/>
        </authorList>
    </citation>
    <scope>NUCLEOTIDE SEQUENCE [LARGE SCALE GENOMIC DNA]</scope>
    <source>
        <strain evidence="12 13">YR1-1</strain>
    </source>
</reference>
<feature type="domain" description="PAS" evidence="10">
    <location>
        <begin position="213"/>
        <end position="264"/>
    </location>
</feature>
<accession>A0A6B3R1R6</accession>
<dbReference type="InterPro" id="IPR011006">
    <property type="entry name" value="CheY-like_superfamily"/>
</dbReference>
<evidence type="ECO:0000256" key="7">
    <source>
        <dbReference type="PROSITE-ProRule" id="PRU00169"/>
    </source>
</evidence>
<protein>
    <recommendedName>
        <fullName evidence="2">histidine kinase</fullName>
        <ecNumber evidence="2">2.7.13.3</ecNumber>
    </recommendedName>
</protein>
<evidence type="ECO:0000313" key="12">
    <source>
        <dbReference type="EMBL" id="NEV94533.1"/>
    </source>
</evidence>
<dbReference type="Pfam" id="PF00072">
    <property type="entry name" value="Response_reg"/>
    <property type="match status" value="1"/>
</dbReference>
<dbReference type="NCBIfam" id="TIGR00229">
    <property type="entry name" value="sensory_box"/>
    <property type="match status" value="1"/>
</dbReference>
<dbReference type="PROSITE" id="PS50113">
    <property type="entry name" value="PAC"/>
    <property type="match status" value="1"/>
</dbReference>
<evidence type="ECO:0000256" key="4">
    <source>
        <dbReference type="ARBA" id="ARBA00022679"/>
    </source>
</evidence>
<name>A0A6B3R1R6_9FLAO</name>
<dbReference type="Gene3D" id="3.40.50.2300">
    <property type="match status" value="1"/>
</dbReference>
<evidence type="ECO:0000259" key="9">
    <source>
        <dbReference type="PROSITE" id="PS50110"/>
    </source>
</evidence>
<organism evidence="12 13">
    <name type="scientific">Psychroflexus aurantiacus</name>
    <dbReference type="NCBI Taxonomy" id="2709310"/>
    <lineage>
        <taxon>Bacteria</taxon>
        <taxon>Pseudomonadati</taxon>
        <taxon>Bacteroidota</taxon>
        <taxon>Flavobacteriia</taxon>
        <taxon>Flavobacteriales</taxon>
        <taxon>Flavobacteriaceae</taxon>
        <taxon>Psychroflexus</taxon>
    </lineage>
</organism>
<dbReference type="SMART" id="SM00086">
    <property type="entry name" value="PAC"/>
    <property type="match status" value="1"/>
</dbReference>
<dbReference type="Gene3D" id="1.10.287.130">
    <property type="match status" value="1"/>
</dbReference>
<evidence type="ECO:0000256" key="6">
    <source>
        <dbReference type="ARBA" id="ARBA00023012"/>
    </source>
</evidence>
<keyword evidence="6" id="KW-0902">Two-component regulatory system</keyword>
<dbReference type="RefSeq" id="WP_164005248.1">
    <property type="nucleotide sequence ID" value="NZ_JAAIKD010000005.1"/>
</dbReference>
<comment type="catalytic activity">
    <reaction evidence="1">
        <text>ATP + protein L-histidine = ADP + protein N-phospho-L-histidine.</text>
        <dbReference type="EC" id="2.7.13.3"/>
    </reaction>
</comment>
<dbReference type="SUPFAM" id="SSF47384">
    <property type="entry name" value="Homodimeric domain of signal transducing histidine kinase"/>
    <property type="match status" value="1"/>
</dbReference>
<dbReference type="PROSITE" id="PS50112">
    <property type="entry name" value="PAS"/>
    <property type="match status" value="1"/>
</dbReference>
<evidence type="ECO:0000256" key="2">
    <source>
        <dbReference type="ARBA" id="ARBA00012438"/>
    </source>
</evidence>
<dbReference type="InterPro" id="IPR036097">
    <property type="entry name" value="HisK_dim/P_sf"/>
</dbReference>
<evidence type="ECO:0000256" key="5">
    <source>
        <dbReference type="ARBA" id="ARBA00022777"/>
    </source>
</evidence>
<dbReference type="PANTHER" id="PTHR45339">
    <property type="entry name" value="HYBRID SIGNAL TRANSDUCTION HISTIDINE KINASE J"/>
    <property type="match status" value="1"/>
</dbReference>
<dbReference type="PROSITE" id="PS50110">
    <property type="entry name" value="RESPONSE_REGULATORY"/>
    <property type="match status" value="1"/>
</dbReference>
<dbReference type="PANTHER" id="PTHR45339:SF1">
    <property type="entry name" value="HYBRID SIGNAL TRANSDUCTION HISTIDINE KINASE J"/>
    <property type="match status" value="1"/>
</dbReference>
<dbReference type="InterPro" id="IPR000014">
    <property type="entry name" value="PAS"/>
</dbReference>
<proteinExistence type="predicted"/>
<evidence type="ECO:0000256" key="1">
    <source>
        <dbReference type="ARBA" id="ARBA00000085"/>
    </source>
</evidence>
<dbReference type="FunFam" id="3.30.565.10:FF:000010">
    <property type="entry name" value="Sensor histidine kinase RcsC"/>
    <property type="match status" value="1"/>
</dbReference>
<feature type="domain" description="PAC" evidence="11">
    <location>
        <begin position="267"/>
        <end position="319"/>
    </location>
</feature>
<evidence type="ECO:0000259" key="11">
    <source>
        <dbReference type="PROSITE" id="PS50113"/>
    </source>
</evidence>
<dbReference type="EMBL" id="JAAIKD010000005">
    <property type="protein sequence ID" value="NEV94533.1"/>
    <property type="molecule type" value="Genomic_DNA"/>
</dbReference>
<dbReference type="Pfam" id="PF02518">
    <property type="entry name" value="HATPase_c"/>
    <property type="match status" value="1"/>
</dbReference>
<dbReference type="SMART" id="SM00065">
    <property type="entry name" value="GAF"/>
    <property type="match status" value="1"/>
</dbReference>
<dbReference type="InterPro" id="IPR000700">
    <property type="entry name" value="PAS-assoc_C"/>
</dbReference>
<keyword evidence="5" id="KW-0418">Kinase</keyword>
<dbReference type="InterPro" id="IPR035965">
    <property type="entry name" value="PAS-like_dom_sf"/>
</dbReference>
<dbReference type="CDD" id="cd17546">
    <property type="entry name" value="REC_hyHK_CKI1_RcsC-like"/>
    <property type="match status" value="1"/>
</dbReference>
<dbReference type="CDD" id="cd00130">
    <property type="entry name" value="PAS"/>
    <property type="match status" value="1"/>
</dbReference>
<dbReference type="CDD" id="cd00082">
    <property type="entry name" value="HisKA"/>
    <property type="match status" value="1"/>
</dbReference>
<dbReference type="Pfam" id="PF13426">
    <property type="entry name" value="PAS_9"/>
    <property type="match status" value="1"/>
</dbReference>
<feature type="domain" description="Response regulatory" evidence="9">
    <location>
        <begin position="579"/>
        <end position="694"/>
    </location>
</feature>
<evidence type="ECO:0000259" key="10">
    <source>
        <dbReference type="PROSITE" id="PS50112"/>
    </source>
</evidence>
<evidence type="ECO:0000259" key="8">
    <source>
        <dbReference type="PROSITE" id="PS50109"/>
    </source>
</evidence>